<reference evidence="2" key="1">
    <citation type="submission" date="2020-10" db="EMBL/GenBank/DDBJ databases">
        <title>Sequencing the genomes of 1000 actinobacteria strains.</title>
        <authorList>
            <person name="Klenk H.-P."/>
        </authorList>
    </citation>
    <scope>NUCLEOTIDE SEQUENCE</scope>
    <source>
        <strain evidence="2">DSM 46832</strain>
    </source>
</reference>
<gene>
    <name evidence="2" type="ORF">H4W31_001191</name>
</gene>
<dbReference type="EMBL" id="JADBEB010000001">
    <property type="protein sequence ID" value="MBE1485553.1"/>
    <property type="molecule type" value="Genomic_DNA"/>
</dbReference>
<dbReference type="RefSeq" id="WP_192765727.1">
    <property type="nucleotide sequence ID" value="NZ_JADBEB010000001.1"/>
</dbReference>
<evidence type="ECO:0000313" key="3">
    <source>
        <dbReference type="Proteomes" id="UP000649753"/>
    </source>
</evidence>
<dbReference type="Gene3D" id="3.40.50.1860">
    <property type="match status" value="2"/>
</dbReference>
<keyword evidence="3" id="KW-1185">Reference proteome</keyword>
<comment type="caution">
    <text evidence="2">The sequence shown here is derived from an EMBL/GenBank/DDBJ whole genome shotgun (WGS) entry which is preliminary data.</text>
</comment>
<dbReference type="SUPFAM" id="SSF53681">
    <property type="entry name" value="Aspartate/glutamate racemase"/>
    <property type="match status" value="2"/>
</dbReference>
<proteinExistence type="predicted"/>
<sequence>MSGLRFESTAALVVDGDRNGRLAPIHPLIGVVGGMGPLASVEFLRGIYSGGLWDREQDGPRILLYSDPAVVDRTAAIHNGAYDELRRAVETAARRLVDAGAVYVVVACVTAHHVFADLPADLTERCVSLVDVIDHELSRATEPHLLLCTSGAVSAGTFAPSRLGAGGDRLVRLEPADQDALHREIYRLKTGGWPLDGLDFLRRLQARYPARAAVAACTELHLVARAAEEAGLAAEFPMIDPLAIVADRIRNGAL</sequence>
<protein>
    <submittedName>
        <fullName evidence="2">Aspartate racemase</fullName>
        <ecNumber evidence="2">5.1.1.13</ecNumber>
    </submittedName>
</protein>
<dbReference type="AlphaFoldDB" id="A0A927LZT1"/>
<evidence type="ECO:0000313" key="2">
    <source>
        <dbReference type="EMBL" id="MBE1485553.1"/>
    </source>
</evidence>
<dbReference type="PANTHER" id="PTHR21198:SF7">
    <property type="entry name" value="ASPARTATE-GLUTAMATE RACEMASE FAMILY"/>
    <property type="match status" value="1"/>
</dbReference>
<keyword evidence="1 2" id="KW-0413">Isomerase</keyword>
<dbReference type="GO" id="GO:0047689">
    <property type="term" value="F:aspartate racemase activity"/>
    <property type="evidence" value="ECO:0007669"/>
    <property type="project" value="UniProtKB-EC"/>
</dbReference>
<name>A0A927LZT1_9ACTN</name>
<accession>A0A927LZT1</accession>
<dbReference type="InterPro" id="IPR001920">
    <property type="entry name" value="Asp/Glu_race"/>
</dbReference>
<organism evidence="2 3">
    <name type="scientific">Plantactinospora soyae</name>
    <dbReference type="NCBI Taxonomy" id="1544732"/>
    <lineage>
        <taxon>Bacteria</taxon>
        <taxon>Bacillati</taxon>
        <taxon>Actinomycetota</taxon>
        <taxon>Actinomycetes</taxon>
        <taxon>Micromonosporales</taxon>
        <taxon>Micromonosporaceae</taxon>
        <taxon>Plantactinospora</taxon>
    </lineage>
</organism>
<dbReference type="Pfam" id="PF01177">
    <property type="entry name" value="Asp_Glu_race"/>
    <property type="match status" value="1"/>
</dbReference>
<evidence type="ECO:0000256" key="1">
    <source>
        <dbReference type="ARBA" id="ARBA00023235"/>
    </source>
</evidence>
<dbReference type="EC" id="5.1.1.13" evidence="2"/>
<dbReference type="Proteomes" id="UP000649753">
    <property type="component" value="Unassembled WGS sequence"/>
</dbReference>
<dbReference type="InterPro" id="IPR015942">
    <property type="entry name" value="Asp/Glu/hydantoin_racemase"/>
</dbReference>
<dbReference type="PANTHER" id="PTHR21198">
    <property type="entry name" value="GLUTAMATE RACEMASE"/>
    <property type="match status" value="1"/>
</dbReference>